<evidence type="ECO:0000256" key="12">
    <source>
        <dbReference type="ARBA" id="ARBA00047297"/>
    </source>
</evidence>
<keyword evidence="10" id="KW-1199">Hemostasis impairing toxin</keyword>
<dbReference type="InterPro" id="IPR036258">
    <property type="entry name" value="Apyrase_sf"/>
</dbReference>
<dbReference type="FunFam" id="2.120.10.100:FF:000001">
    <property type="entry name" value="Soluble calcium-activated nucleotidase 1"/>
    <property type="match status" value="1"/>
</dbReference>
<dbReference type="Gene3D" id="2.120.10.100">
    <property type="entry name" value="Apyrase"/>
    <property type="match status" value="1"/>
</dbReference>
<dbReference type="PANTHER" id="PTHR13023:SF3">
    <property type="entry name" value="SOLUBLE CALCIUM-ACTIVATED NUCLEOTIDASE 1"/>
    <property type="match status" value="1"/>
</dbReference>
<evidence type="ECO:0000256" key="11">
    <source>
        <dbReference type="ARBA" id="ARBA00025738"/>
    </source>
</evidence>
<dbReference type="AlphaFoldDB" id="A0A9N9S9U6"/>
<feature type="binding site" evidence="14">
    <location>
        <position position="172"/>
    </location>
    <ligand>
        <name>Ca(2+)</name>
        <dbReference type="ChEBI" id="CHEBI:29108"/>
    </ligand>
</feature>
<keyword evidence="9" id="KW-0067">ATP-binding</keyword>
<reference evidence="16" key="1">
    <citation type="submission" date="2022-01" db="EMBL/GenBank/DDBJ databases">
        <authorList>
            <person name="King R."/>
        </authorList>
    </citation>
    <scope>NUCLEOTIDE SEQUENCE</scope>
</reference>
<dbReference type="GO" id="GO:0030166">
    <property type="term" value="P:proteoglycan biosynthetic process"/>
    <property type="evidence" value="ECO:0007669"/>
    <property type="project" value="TreeGrafter"/>
</dbReference>
<accession>A0A9N9S9U6</accession>
<evidence type="ECO:0000256" key="3">
    <source>
        <dbReference type="ARBA" id="ARBA00022442"/>
    </source>
</evidence>
<evidence type="ECO:0000256" key="1">
    <source>
        <dbReference type="ARBA" id="ARBA00001913"/>
    </source>
</evidence>
<dbReference type="SUPFAM" id="SSF101887">
    <property type="entry name" value="Apyrase"/>
    <property type="match status" value="1"/>
</dbReference>
<evidence type="ECO:0000256" key="6">
    <source>
        <dbReference type="ARBA" id="ARBA00022741"/>
    </source>
</evidence>
<reference evidence="16" key="2">
    <citation type="submission" date="2022-10" db="EMBL/GenBank/DDBJ databases">
        <authorList>
            <consortium name="ENA_rothamsted_submissions"/>
            <consortium name="culmorum"/>
            <person name="King R."/>
        </authorList>
    </citation>
    <scope>NUCLEOTIDE SEQUENCE</scope>
</reference>
<keyword evidence="5 14" id="KW-0479">Metal-binding</keyword>
<keyword evidence="15" id="KW-0812">Transmembrane</keyword>
<dbReference type="GO" id="GO:0045134">
    <property type="term" value="F:UDP phosphatase activity"/>
    <property type="evidence" value="ECO:0007669"/>
    <property type="project" value="TreeGrafter"/>
</dbReference>
<keyword evidence="8 14" id="KW-0106">Calcium</keyword>
<dbReference type="EMBL" id="OU895880">
    <property type="protein sequence ID" value="CAG9811722.1"/>
    <property type="molecule type" value="Genomic_DNA"/>
</dbReference>
<keyword evidence="7" id="KW-0378">Hydrolase</keyword>
<dbReference type="GO" id="GO:0005524">
    <property type="term" value="F:ATP binding"/>
    <property type="evidence" value="ECO:0007669"/>
    <property type="project" value="UniProtKB-KW"/>
</dbReference>
<keyword evidence="15" id="KW-0472">Membrane</keyword>
<dbReference type="PANTHER" id="PTHR13023">
    <property type="entry name" value="APYRASE"/>
    <property type="match status" value="1"/>
</dbReference>
<keyword evidence="17" id="KW-1185">Reference proteome</keyword>
<evidence type="ECO:0000256" key="13">
    <source>
        <dbReference type="ARBA" id="ARBA00074431"/>
    </source>
</evidence>
<dbReference type="GO" id="GO:0004050">
    <property type="term" value="F:apyrase activity"/>
    <property type="evidence" value="ECO:0007669"/>
    <property type="project" value="UniProtKB-EC"/>
</dbReference>
<dbReference type="GO" id="GO:0004382">
    <property type="term" value="F:GDP phosphatase activity"/>
    <property type="evidence" value="ECO:0007669"/>
    <property type="project" value="TreeGrafter"/>
</dbReference>
<evidence type="ECO:0000256" key="15">
    <source>
        <dbReference type="SAM" id="Phobius"/>
    </source>
</evidence>
<dbReference type="GO" id="GO:0090729">
    <property type="term" value="F:toxin activity"/>
    <property type="evidence" value="ECO:0007669"/>
    <property type="project" value="UniProtKB-KW"/>
</dbReference>
<evidence type="ECO:0000313" key="16">
    <source>
        <dbReference type="EMBL" id="CAG9811722.1"/>
    </source>
</evidence>
<comment type="catalytic activity">
    <reaction evidence="12">
        <text>a ribonucleoside 5'-triphosphate + 2 H2O = a ribonucleoside 5'-phosphate + 2 phosphate + 2 H(+)</text>
        <dbReference type="Rhea" id="RHEA:36795"/>
        <dbReference type="ChEBI" id="CHEBI:15377"/>
        <dbReference type="ChEBI" id="CHEBI:15378"/>
        <dbReference type="ChEBI" id="CHEBI:43474"/>
        <dbReference type="ChEBI" id="CHEBI:58043"/>
        <dbReference type="ChEBI" id="CHEBI:61557"/>
        <dbReference type="EC" id="3.6.1.5"/>
    </reaction>
    <physiologicalReaction direction="left-to-right" evidence="12">
        <dbReference type="Rhea" id="RHEA:36796"/>
    </physiologicalReaction>
</comment>
<sequence length="407" mass="46654">MKKSASLNVLLGEGALQSRWRQNAGASFIRIRKNKFRSHFIYIIALILLVLIVYIILPAQRKFTSTYRHVETSQIYSNIIDNEIINYNPAYPLTKPVINSHTKTTAYKIAMIADLDTNSRKKKDGNEYSSFLKKGWLTVTSTHSTFEFKWDEEESKEIKSGYSLKGRGMELSELVTFNGKIYTFDDRTGIVFQVNNDNTVAPWIILTDGESISQKGFKSEWATIKNHQMYIGSMGKEWTNAGGEFENYNPMMVKVVSTKGEVKTLNWVKNFKAIRSAVGIEWPGYMIHESGAWSDFNQKWFFLPRRCSTAKYNETIDESKGCNYLIIADDTFTDIQKVEIGDLKPTRGYSSFKFLPDTHDSIIIALKTEEVSGSTSTYVTVFDIKGNILHPDEKIHTEYKYEGFEFI</sequence>
<dbReference type="GO" id="GO:0005509">
    <property type="term" value="F:calcium ion binding"/>
    <property type="evidence" value="ECO:0007669"/>
    <property type="project" value="InterPro"/>
</dbReference>
<dbReference type="InterPro" id="IPR009283">
    <property type="entry name" value="Apyrase"/>
</dbReference>
<protein>
    <recommendedName>
        <fullName evidence="13">Apyrase</fullName>
        <ecNumber evidence="2">3.6.1.5</ecNumber>
    </recommendedName>
</protein>
<feature type="transmembrane region" description="Helical" evidence="15">
    <location>
        <begin position="40"/>
        <end position="57"/>
    </location>
</feature>
<dbReference type="Proteomes" id="UP001153620">
    <property type="component" value="Chromosome 4"/>
</dbReference>
<evidence type="ECO:0000256" key="14">
    <source>
        <dbReference type="PIRSR" id="PIRSR609283-1"/>
    </source>
</evidence>
<comment type="similarity">
    <text evidence="11">Belongs to the apyrase family.</text>
</comment>
<evidence type="ECO:0000256" key="10">
    <source>
        <dbReference type="ARBA" id="ARBA00023240"/>
    </source>
</evidence>
<keyword evidence="6" id="KW-0547">Nucleotide-binding</keyword>
<organism evidence="16 17">
    <name type="scientific">Chironomus riparius</name>
    <dbReference type="NCBI Taxonomy" id="315576"/>
    <lineage>
        <taxon>Eukaryota</taxon>
        <taxon>Metazoa</taxon>
        <taxon>Ecdysozoa</taxon>
        <taxon>Arthropoda</taxon>
        <taxon>Hexapoda</taxon>
        <taxon>Insecta</taxon>
        <taxon>Pterygota</taxon>
        <taxon>Neoptera</taxon>
        <taxon>Endopterygota</taxon>
        <taxon>Diptera</taxon>
        <taxon>Nematocera</taxon>
        <taxon>Chironomoidea</taxon>
        <taxon>Chironomidae</taxon>
        <taxon>Chironominae</taxon>
        <taxon>Chironomus</taxon>
    </lineage>
</organism>
<comment type="cofactor">
    <cofactor evidence="1 14">
        <name>Ca(2+)</name>
        <dbReference type="ChEBI" id="CHEBI:29108"/>
    </cofactor>
</comment>
<name>A0A9N9S9U6_9DIPT</name>
<dbReference type="OrthoDB" id="25028at2759"/>
<keyword evidence="4" id="KW-0800">Toxin</keyword>
<keyword evidence="3" id="KW-1201">Platelet aggregation inhibiting toxin</keyword>
<evidence type="ECO:0000256" key="2">
    <source>
        <dbReference type="ARBA" id="ARBA00012148"/>
    </source>
</evidence>
<evidence type="ECO:0000256" key="8">
    <source>
        <dbReference type="ARBA" id="ARBA00022837"/>
    </source>
</evidence>
<feature type="binding site" evidence="14">
    <location>
        <position position="350"/>
    </location>
    <ligand>
        <name>Ca(2+)</name>
        <dbReference type="ChEBI" id="CHEBI:29108"/>
    </ligand>
</feature>
<evidence type="ECO:0000256" key="7">
    <source>
        <dbReference type="ARBA" id="ARBA00022801"/>
    </source>
</evidence>
<evidence type="ECO:0000256" key="4">
    <source>
        <dbReference type="ARBA" id="ARBA00022656"/>
    </source>
</evidence>
<evidence type="ECO:0000313" key="17">
    <source>
        <dbReference type="Proteomes" id="UP001153620"/>
    </source>
</evidence>
<proteinExistence type="inferred from homology"/>
<feature type="binding site" evidence="14">
    <location>
        <position position="173"/>
    </location>
    <ligand>
        <name>Ca(2+)</name>
        <dbReference type="ChEBI" id="CHEBI:29108"/>
    </ligand>
</feature>
<dbReference type="Pfam" id="PF06079">
    <property type="entry name" value="Apyrase"/>
    <property type="match status" value="1"/>
</dbReference>
<dbReference type="EC" id="3.6.1.5" evidence="2"/>
<feature type="binding site" evidence="14">
    <location>
        <position position="402"/>
    </location>
    <ligand>
        <name>Ca(2+)</name>
        <dbReference type="ChEBI" id="CHEBI:29108"/>
    </ligand>
</feature>
<keyword evidence="15" id="KW-1133">Transmembrane helix</keyword>
<evidence type="ECO:0000256" key="9">
    <source>
        <dbReference type="ARBA" id="ARBA00022840"/>
    </source>
</evidence>
<gene>
    <name evidence="16" type="ORF">CHIRRI_LOCUS14529</name>
</gene>
<feature type="binding site" evidence="14">
    <location>
        <position position="289"/>
    </location>
    <ligand>
        <name>Ca(2+)</name>
        <dbReference type="ChEBI" id="CHEBI:29108"/>
    </ligand>
</feature>
<feature type="binding site" evidence="14">
    <location>
        <position position="220"/>
    </location>
    <ligand>
        <name>Ca(2+)</name>
        <dbReference type="ChEBI" id="CHEBI:29108"/>
    </ligand>
</feature>
<evidence type="ECO:0000256" key="5">
    <source>
        <dbReference type="ARBA" id="ARBA00022723"/>
    </source>
</evidence>